<sequence>MSHSYPDDQDIRGLLPRSAPNARPEEPRRQTRRRWQLNNRDEDWLMYSGSSNTSSDEEELQVVPDVFTTSRGRTAACMRRAPGEPRRAGAGIATVDRDRAQTARQTPAARHPLSARQTPAVRYPLSARQTPTTNPPRLNRQNAMPEVRQRSAPPMFVVPAEPQMSSLRFSTAPVGPTAPWAASVSVFNKRVYCSAVGRIAATHARRAAARLWETAHPRSDEELSDLLDATNIRVTVCEGSNLIARANELIPPPHTGGRTSTGSRNHAV</sequence>
<reference evidence="14" key="1">
    <citation type="journal article" date="2020" name="Arch.">
        <title>Full genome sequence of bovine alphaherpesvirus 2 (BoHV-2).</title>
        <authorList>
            <person name="Pfaff F."/>
            <person name="Neubauer-Juric A."/>
            <person name="Krebs S."/>
            <person name="Hauser A."/>
            <person name="Singer S."/>
            <person name="Blum H."/>
            <person name="Hoffmann B."/>
        </authorList>
    </citation>
    <scope>NUCLEOTIDE SEQUENCE</scope>
    <source>
        <strain evidence="14">Riems 8/85</strain>
    </source>
</reference>
<feature type="region of interest" description="Disordered" evidence="13">
    <location>
        <begin position="1"/>
        <end position="37"/>
    </location>
</feature>
<proteinExistence type="inferred from homology"/>
<dbReference type="Proteomes" id="UP001147787">
    <property type="component" value="Segment"/>
</dbReference>
<keyword evidence="9" id="KW-0920">Virion tegument</keyword>
<gene>
    <name evidence="14" type="primary">UL49</name>
</gene>
<comment type="subcellular location">
    <subcellularLocation>
        <location evidence="1">Host Golgi apparatus</location>
    </subcellularLocation>
    <subcellularLocation>
        <location evidence="3">Host cytoplasm</location>
    </subcellularLocation>
    <subcellularLocation>
        <location evidence="2">Host nucleus</location>
    </subcellularLocation>
    <subcellularLocation>
        <location evidence="4">Virion tegument</location>
    </subcellularLocation>
</comment>
<dbReference type="GO" id="GO:0044177">
    <property type="term" value="C:host cell Golgi apparatus"/>
    <property type="evidence" value="ECO:0007669"/>
    <property type="project" value="UniProtKB-SubCell"/>
</dbReference>
<organism evidence="14">
    <name type="scientific">Bovine alphaherpesvirus 2</name>
    <dbReference type="NCBI Taxonomy" id="10295"/>
    <lineage>
        <taxon>Viruses</taxon>
        <taxon>Duplodnaviria</taxon>
        <taxon>Heunggongvirae</taxon>
        <taxon>Peploviricota</taxon>
        <taxon>Herviviricetes</taxon>
        <taxon>Herpesvirales</taxon>
        <taxon>Orthoherpesviridae</taxon>
        <taxon>Alphaherpesvirinae</taxon>
        <taxon>Simplexvirus</taxon>
        <taxon>Simplexvirus bovinealpha2</taxon>
    </lineage>
</organism>
<comment type="similarity">
    <text evidence="5">Belongs to the alphaherpesvirinae VP22 tegument protein family.</text>
</comment>
<keyword evidence="12" id="KW-1035">Host cytoplasm</keyword>
<dbReference type="GO" id="GO:0019033">
    <property type="term" value="C:viral tegument"/>
    <property type="evidence" value="ECO:0007669"/>
    <property type="project" value="UniProtKB-SubCell"/>
</dbReference>
<keyword evidence="7" id="KW-0597">Phosphoprotein</keyword>
<evidence type="ECO:0000313" key="14">
    <source>
        <dbReference type="EMBL" id="QPO25258.1"/>
    </source>
</evidence>
<name>A0A7T1L7N9_9ALPH</name>
<feature type="compositionally biased region" description="Polar residues" evidence="13">
    <location>
        <begin position="257"/>
        <end position="268"/>
    </location>
</feature>
<evidence type="ECO:0000256" key="3">
    <source>
        <dbReference type="ARBA" id="ARBA00004192"/>
    </source>
</evidence>
<keyword evidence="10" id="KW-1040">Host Golgi apparatus</keyword>
<evidence type="ECO:0000256" key="2">
    <source>
        <dbReference type="ARBA" id="ARBA00004147"/>
    </source>
</evidence>
<evidence type="ECO:0000256" key="9">
    <source>
        <dbReference type="ARBA" id="ARBA00022580"/>
    </source>
</evidence>
<dbReference type="EMBL" id="MT862164">
    <property type="protein sequence ID" value="QPO25258.1"/>
    <property type="molecule type" value="Genomic_DNA"/>
</dbReference>
<evidence type="ECO:0000256" key="8">
    <source>
        <dbReference type="ARBA" id="ARBA00022562"/>
    </source>
</evidence>
<evidence type="ECO:0000256" key="7">
    <source>
        <dbReference type="ARBA" id="ARBA00022553"/>
    </source>
</evidence>
<feature type="compositionally biased region" description="Basic and acidic residues" evidence="13">
    <location>
        <begin position="1"/>
        <end position="11"/>
    </location>
</feature>
<feature type="region of interest" description="Disordered" evidence="13">
    <location>
        <begin position="248"/>
        <end position="268"/>
    </location>
</feature>
<evidence type="ECO:0000256" key="10">
    <source>
        <dbReference type="ARBA" id="ARBA00022812"/>
    </source>
</evidence>
<dbReference type="GO" id="GO:0042025">
    <property type="term" value="C:host cell nucleus"/>
    <property type="evidence" value="ECO:0007669"/>
    <property type="project" value="UniProtKB-SubCell"/>
</dbReference>
<accession>A0A7T1L7N9</accession>
<dbReference type="Pfam" id="PF04823">
    <property type="entry name" value="Herpes_UL49_2"/>
    <property type="match status" value="1"/>
</dbReference>
<evidence type="ECO:0000256" key="5">
    <source>
        <dbReference type="ARBA" id="ARBA00005604"/>
    </source>
</evidence>
<protein>
    <recommendedName>
        <fullName evidence="6">Tegument protein VP22</fullName>
    </recommendedName>
</protein>
<dbReference type="InterPro" id="IPR006908">
    <property type="entry name" value="Herpes_UL49"/>
</dbReference>
<evidence type="ECO:0000256" key="1">
    <source>
        <dbReference type="ARBA" id="ARBA00004136"/>
    </source>
</evidence>
<evidence type="ECO:0000256" key="12">
    <source>
        <dbReference type="ARBA" id="ARBA00023200"/>
    </source>
</evidence>
<evidence type="ECO:0000256" key="13">
    <source>
        <dbReference type="SAM" id="MobiDB-lite"/>
    </source>
</evidence>
<keyword evidence="11" id="KW-0946">Virion</keyword>
<evidence type="ECO:0000256" key="4">
    <source>
        <dbReference type="ARBA" id="ARBA00004535"/>
    </source>
</evidence>
<evidence type="ECO:0000256" key="11">
    <source>
        <dbReference type="ARBA" id="ARBA00022844"/>
    </source>
</evidence>
<keyword evidence="8" id="KW-1048">Host nucleus</keyword>
<evidence type="ECO:0000256" key="6">
    <source>
        <dbReference type="ARBA" id="ARBA00014377"/>
    </source>
</evidence>